<evidence type="ECO:0000313" key="3">
    <source>
        <dbReference type="Proteomes" id="UP000183376"/>
    </source>
</evidence>
<gene>
    <name evidence="2" type="ORF">SAMN04489726_0761</name>
</gene>
<feature type="chain" id="PRO_5009245443" evidence="1">
    <location>
        <begin position="23"/>
        <end position="69"/>
    </location>
</feature>
<evidence type="ECO:0000256" key="1">
    <source>
        <dbReference type="SAM" id="SignalP"/>
    </source>
</evidence>
<keyword evidence="3" id="KW-1185">Reference proteome</keyword>
<protein>
    <submittedName>
        <fullName evidence="2">Uncharacterized protein</fullName>
    </submittedName>
</protein>
<dbReference type="STRING" id="211114.SAMN04489726_0761"/>
<dbReference type="RefSeq" id="WP_030430231.1">
    <property type="nucleotide sequence ID" value="NZ_JOEF01000011.1"/>
</dbReference>
<dbReference type="Proteomes" id="UP000183376">
    <property type="component" value="Chromosome I"/>
</dbReference>
<proteinExistence type="predicted"/>
<keyword evidence="1" id="KW-0732">Signal</keyword>
<dbReference type="EMBL" id="LT629701">
    <property type="protein sequence ID" value="SDM28012.1"/>
    <property type="molecule type" value="Genomic_DNA"/>
</dbReference>
<accession>A0A1G9RXW9</accession>
<feature type="signal peptide" evidence="1">
    <location>
        <begin position="1"/>
        <end position="22"/>
    </location>
</feature>
<sequence>MTTSPRLAALAASVLLATGGGAAPENARSTCPDGACPAELTGQVEVTVNGAVRTATLRGHCVLTLGEDG</sequence>
<dbReference type="AlphaFoldDB" id="A0A1G9RXW9"/>
<name>A0A1G9RXW9_ALLAB</name>
<organism evidence="2 3">
    <name type="scientific">Allokutzneria albata</name>
    <name type="common">Kibdelosporangium albatum</name>
    <dbReference type="NCBI Taxonomy" id="211114"/>
    <lineage>
        <taxon>Bacteria</taxon>
        <taxon>Bacillati</taxon>
        <taxon>Actinomycetota</taxon>
        <taxon>Actinomycetes</taxon>
        <taxon>Pseudonocardiales</taxon>
        <taxon>Pseudonocardiaceae</taxon>
        <taxon>Allokutzneria</taxon>
    </lineage>
</organism>
<evidence type="ECO:0000313" key="2">
    <source>
        <dbReference type="EMBL" id="SDM28012.1"/>
    </source>
</evidence>
<reference evidence="2 3" key="1">
    <citation type="submission" date="2016-10" db="EMBL/GenBank/DDBJ databases">
        <authorList>
            <person name="de Groot N.N."/>
        </authorList>
    </citation>
    <scope>NUCLEOTIDE SEQUENCE [LARGE SCALE GENOMIC DNA]</scope>
    <source>
        <strain evidence="2 3">DSM 44149</strain>
    </source>
</reference>